<dbReference type="InterPro" id="IPR041105">
    <property type="entry name" value="TDP-43_N"/>
</dbReference>
<dbReference type="WBParaSite" id="MhA1_Contig945.frz3.gene13">
    <property type="protein sequence ID" value="MhA1_Contig945.frz3.gene13"/>
    <property type="gene ID" value="MhA1_Contig945.frz3.gene13"/>
</dbReference>
<evidence type="ECO:0000313" key="2">
    <source>
        <dbReference type="Proteomes" id="UP000095281"/>
    </source>
</evidence>
<name>A0A1I8C316_MELHA</name>
<sequence length="66" mass="7347">MDNSDIKINIPTSQHVRVAKNQKGEEEISLPTDFDGSLPLRTVDVFFPGAIGLEFKSTDGLFRQLL</sequence>
<dbReference type="AlphaFoldDB" id="A0A1I8C316"/>
<organism evidence="2 3">
    <name type="scientific">Meloidogyne hapla</name>
    <name type="common">Root-knot nematode worm</name>
    <dbReference type="NCBI Taxonomy" id="6305"/>
    <lineage>
        <taxon>Eukaryota</taxon>
        <taxon>Metazoa</taxon>
        <taxon>Ecdysozoa</taxon>
        <taxon>Nematoda</taxon>
        <taxon>Chromadorea</taxon>
        <taxon>Rhabditida</taxon>
        <taxon>Tylenchina</taxon>
        <taxon>Tylenchomorpha</taxon>
        <taxon>Tylenchoidea</taxon>
        <taxon>Meloidogynidae</taxon>
        <taxon>Meloidogyninae</taxon>
        <taxon>Meloidogyne</taxon>
    </lineage>
</organism>
<proteinExistence type="predicted"/>
<dbReference type="Proteomes" id="UP000095281">
    <property type="component" value="Unplaced"/>
</dbReference>
<reference evidence="3" key="1">
    <citation type="submission" date="2016-11" db="UniProtKB">
        <authorList>
            <consortium name="WormBaseParasite"/>
        </authorList>
    </citation>
    <scope>IDENTIFICATION</scope>
</reference>
<dbReference type="Pfam" id="PF18694">
    <property type="entry name" value="TDP-43_N"/>
    <property type="match status" value="1"/>
</dbReference>
<evidence type="ECO:0000259" key="1">
    <source>
        <dbReference type="Pfam" id="PF18694"/>
    </source>
</evidence>
<accession>A0A1I8C316</accession>
<evidence type="ECO:0000313" key="3">
    <source>
        <dbReference type="WBParaSite" id="MhA1_Contig945.frz3.gene13"/>
    </source>
</evidence>
<protein>
    <submittedName>
        <fullName evidence="3">TDP43_N domain-containing protein</fullName>
    </submittedName>
</protein>
<feature type="domain" description="TAR DNA-binding protein 43 N-terminal" evidence="1">
    <location>
        <begin position="16"/>
        <end position="64"/>
    </location>
</feature>
<keyword evidence="2" id="KW-1185">Reference proteome</keyword>